<dbReference type="PANTHER" id="PTHR30329:SF21">
    <property type="entry name" value="LIPOPROTEIN YIAD-RELATED"/>
    <property type="match status" value="1"/>
</dbReference>
<keyword evidence="2 4" id="KW-0472">Membrane</keyword>
<feature type="compositionally biased region" description="Basic and acidic residues" evidence="5">
    <location>
        <begin position="259"/>
        <end position="269"/>
    </location>
</feature>
<evidence type="ECO:0000313" key="7">
    <source>
        <dbReference type="EMBL" id="MBO0951399.1"/>
    </source>
</evidence>
<sequence>MAVNLLTYLSDQFTPSVIDQLGQRIGESPANTGTAIKAIIPIVLGGLAQRTHTLSDADEIVDFLRHTSYTKSGTPLDIAQVSDTAAETHEAVSSGSTFIERVLPTNVDKVARAIAQHSHINRTSALSLMDLVGAVLEGVLGRQSLENGMTGLNMSTLVGGQVADIRAGIPAGLAGLATSLGFDKLGGPDTGEGQQVTTFMSTPVNPDIPKSPLVERERENVNWLRWAMIAVGALILFLIIQKCSQPQTATDGVYTDTTARSEPDNREDTSATTRANVAESNGTPAGTLPGGPAGAAAAAAEEKRQMELPGGRRIRVIPNTFNANLAQFLAGKTRPLPRTFTFENLTFETNSTRITSESQPNVNDLIEIMNAYPTLQINIQGHTDNTGDAAANKKLSLDRANAIRSVLTSAGVAANRITTQGFGAEKPTASNDNTEGRQQNRRIDVVLTKI</sequence>
<dbReference type="Gene3D" id="3.30.1330.60">
    <property type="entry name" value="OmpA-like domain"/>
    <property type="match status" value="1"/>
</dbReference>
<evidence type="ECO:0000256" key="5">
    <source>
        <dbReference type="SAM" id="MobiDB-lite"/>
    </source>
</evidence>
<dbReference type="InterPro" id="IPR006664">
    <property type="entry name" value="OMP_bac"/>
</dbReference>
<dbReference type="PROSITE" id="PS51123">
    <property type="entry name" value="OMPA_2"/>
    <property type="match status" value="1"/>
</dbReference>
<dbReference type="InterPro" id="IPR050330">
    <property type="entry name" value="Bact_OuterMem_StrucFunc"/>
</dbReference>
<dbReference type="InterPro" id="IPR036737">
    <property type="entry name" value="OmpA-like_sf"/>
</dbReference>
<dbReference type="Proteomes" id="UP000664628">
    <property type="component" value="Unassembled WGS sequence"/>
</dbReference>
<dbReference type="PRINTS" id="PR01023">
    <property type="entry name" value="NAFLGMOTY"/>
</dbReference>
<evidence type="ECO:0000256" key="1">
    <source>
        <dbReference type="ARBA" id="ARBA00004442"/>
    </source>
</evidence>
<dbReference type="PANTHER" id="PTHR30329">
    <property type="entry name" value="STATOR ELEMENT OF FLAGELLAR MOTOR COMPLEX"/>
    <property type="match status" value="1"/>
</dbReference>
<evidence type="ECO:0000259" key="6">
    <source>
        <dbReference type="PROSITE" id="PS51123"/>
    </source>
</evidence>
<protein>
    <submittedName>
        <fullName evidence="7">OmpA family protein</fullName>
    </submittedName>
</protein>
<evidence type="ECO:0000256" key="3">
    <source>
        <dbReference type="ARBA" id="ARBA00023237"/>
    </source>
</evidence>
<keyword evidence="3" id="KW-0998">Cell outer membrane</keyword>
<dbReference type="SUPFAM" id="SSF103088">
    <property type="entry name" value="OmpA-like"/>
    <property type="match status" value="1"/>
</dbReference>
<dbReference type="InterPro" id="IPR009282">
    <property type="entry name" value="DUF937"/>
</dbReference>
<dbReference type="InterPro" id="IPR006665">
    <property type="entry name" value="OmpA-like"/>
</dbReference>
<dbReference type="PRINTS" id="PR01021">
    <property type="entry name" value="OMPADOMAIN"/>
</dbReference>
<gene>
    <name evidence="7" type="ORF">J2I46_22640</name>
</gene>
<dbReference type="Pfam" id="PF00691">
    <property type="entry name" value="OmpA"/>
    <property type="match status" value="1"/>
</dbReference>
<organism evidence="7 8">
    <name type="scientific">Fibrella forsythiae</name>
    <dbReference type="NCBI Taxonomy" id="2817061"/>
    <lineage>
        <taxon>Bacteria</taxon>
        <taxon>Pseudomonadati</taxon>
        <taxon>Bacteroidota</taxon>
        <taxon>Cytophagia</taxon>
        <taxon>Cytophagales</taxon>
        <taxon>Spirosomataceae</taxon>
        <taxon>Fibrella</taxon>
    </lineage>
</organism>
<proteinExistence type="predicted"/>
<keyword evidence="8" id="KW-1185">Reference proteome</keyword>
<dbReference type="EMBL" id="JAFMYW010000007">
    <property type="protein sequence ID" value="MBO0951399.1"/>
    <property type="molecule type" value="Genomic_DNA"/>
</dbReference>
<feature type="compositionally biased region" description="Polar residues" evidence="5">
    <location>
        <begin position="249"/>
        <end position="258"/>
    </location>
</feature>
<evidence type="ECO:0000256" key="2">
    <source>
        <dbReference type="ARBA" id="ARBA00023136"/>
    </source>
</evidence>
<dbReference type="CDD" id="cd07185">
    <property type="entry name" value="OmpA_C-like"/>
    <property type="match status" value="1"/>
</dbReference>
<reference evidence="7 8" key="1">
    <citation type="submission" date="2021-03" db="EMBL/GenBank/DDBJ databases">
        <title>Fibrella sp. HMF5405 genome sequencing and assembly.</title>
        <authorList>
            <person name="Kang H."/>
            <person name="Kim H."/>
            <person name="Bae S."/>
            <person name="Joh K."/>
        </authorList>
    </citation>
    <scope>NUCLEOTIDE SEQUENCE [LARGE SCALE GENOMIC DNA]</scope>
    <source>
        <strain evidence="7 8">HMF5405</strain>
    </source>
</reference>
<accession>A0ABS3JN15</accession>
<name>A0ABS3JN15_9BACT</name>
<feature type="domain" description="OmpA-like" evidence="6">
    <location>
        <begin position="338"/>
        <end position="450"/>
    </location>
</feature>
<dbReference type="RefSeq" id="WP_207331337.1">
    <property type="nucleotide sequence ID" value="NZ_JAFMYW010000007.1"/>
</dbReference>
<feature type="compositionally biased region" description="Polar residues" evidence="5">
    <location>
        <begin position="270"/>
        <end position="281"/>
    </location>
</feature>
<feature type="region of interest" description="Disordered" evidence="5">
    <location>
        <begin position="249"/>
        <end position="306"/>
    </location>
</feature>
<evidence type="ECO:0000313" key="8">
    <source>
        <dbReference type="Proteomes" id="UP000664628"/>
    </source>
</evidence>
<evidence type="ECO:0000256" key="4">
    <source>
        <dbReference type="PROSITE-ProRule" id="PRU00473"/>
    </source>
</evidence>
<comment type="caution">
    <text evidence="7">The sequence shown here is derived from an EMBL/GenBank/DDBJ whole genome shotgun (WGS) entry which is preliminary data.</text>
</comment>
<dbReference type="Pfam" id="PF06078">
    <property type="entry name" value="DUF937"/>
    <property type="match status" value="1"/>
</dbReference>
<comment type="subcellular location">
    <subcellularLocation>
        <location evidence="1">Cell outer membrane</location>
    </subcellularLocation>
</comment>